<dbReference type="GO" id="GO:0009103">
    <property type="term" value="P:lipopolysaccharide biosynthetic process"/>
    <property type="evidence" value="ECO:0007669"/>
    <property type="project" value="UniProtKB-ARBA"/>
</dbReference>
<evidence type="ECO:0000259" key="9">
    <source>
        <dbReference type="Pfam" id="PF13231"/>
    </source>
</evidence>
<feature type="transmembrane region" description="Helical" evidence="8">
    <location>
        <begin position="238"/>
        <end position="259"/>
    </location>
</feature>
<evidence type="ECO:0000256" key="4">
    <source>
        <dbReference type="ARBA" id="ARBA00022679"/>
    </source>
</evidence>
<feature type="transmembrane region" description="Helical" evidence="8">
    <location>
        <begin position="121"/>
        <end position="142"/>
    </location>
</feature>
<dbReference type="GO" id="GO:0005886">
    <property type="term" value="C:plasma membrane"/>
    <property type="evidence" value="ECO:0007669"/>
    <property type="project" value="UniProtKB-SubCell"/>
</dbReference>
<reference evidence="10 11" key="1">
    <citation type="submission" date="2017-10" db="EMBL/GenBank/DDBJ databases">
        <title>Novel microbial diversity and functional potential in the marine mammal oral microbiome.</title>
        <authorList>
            <person name="Dudek N.K."/>
            <person name="Sun C.L."/>
            <person name="Burstein D."/>
            <person name="Kantor R.S."/>
            <person name="Aliaga Goltsman D.S."/>
            <person name="Bik E.M."/>
            <person name="Thomas B.C."/>
            <person name="Banfield J.F."/>
            <person name="Relman D.A."/>
        </authorList>
    </citation>
    <scope>NUCLEOTIDE SEQUENCE [LARGE SCALE GENOMIC DNA]</scope>
    <source>
        <strain evidence="10">DOLJORAL78_47_16</strain>
    </source>
</reference>
<keyword evidence="3" id="KW-0328">Glycosyltransferase</keyword>
<feature type="domain" description="Glycosyltransferase RgtA/B/C/D-like" evidence="9">
    <location>
        <begin position="96"/>
        <end position="251"/>
    </location>
</feature>
<comment type="subcellular location">
    <subcellularLocation>
        <location evidence="1">Cell membrane</location>
        <topology evidence="1">Multi-pass membrane protein</topology>
    </subcellularLocation>
</comment>
<keyword evidence="4" id="KW-0808">Transferase</keyword>
<feature type="transmembrane region" description="Helical" evidence="8">
    <location>
        <begin position="291"/>
        <end position="310"/>
    </location>
</feature>
<evidence type="ECO:0000313" key="11">
    <source>
        <dbReference type="Proteomes" id="UP000230821"/>
    </source>
</evidence>
<dbReference type="InterPro" id="IPR038731">
    <property type="entry name" value="RgtA/B/C-like"/>
</dbReference>
<evidence type="ECO:0000256" key="3">
    <source>
        <dbReference type="ARBA" id="ARBA00022676"/>
    </source>
</evidence>
<keyword evidence="6 8" id="KW-1133">Transmembrane helix</keyword>
<accession>A0A2G6KBZ1</accession>
<dbReference type="PANTHER" id="PTHR33908">
    <property type="entry name" value="MANNOSYLTRANSFERASE YKCB-RELATED"/>
    <property type="match status" value="1"/>
</dbReference>
<keyword evidence="5 8" id="KW-0812">Transmembrane</keyword>
<dbReference type="GO" id="GO:0016763">
    <property type="term" value="F:pentosyltransferase activity"/>
    <property type="evidence" value="ECO:0007669"/>
    <property type="project" value="TreeGrafter"/>
</dbReference>
<dbReference type="Pfam" id="PF13231">
    <property type="entry name" value="PMT_2"/>
    <property type="match status" value="1"/>
</dbReference>
<evidence type="ECO:0000256" key="8">
    <source>
        <dbReference type="SAM" id="Phobius"/>
    </source>
</evidence>
<protein>
    <recommendedName>
        <fullName evidence="9">Glycosyltransferase RgtA/B/C/D-like domain-containing protein</fullName>
    </recommendedName>
</protein>
<proteinExistence type="predicted"/>
<gene>
    <name evidence="10" type="ORF">CSA56_12555</name>
</gene>
<feature type="transmembrane region" description="Helical" evidence="8">
    <location>
        <begin position="162"/>
        <end position="184"/>
    </location>
</feature>
<sequence length="555" mass="63361">MPTRRMTTKIHLSNHIRRLSFFSKSTLYIALLCLVALLLSTKGIRDEGTISLQGDMPRYLMNGVYFFDFFKDLPLTHPLDYTYQYFARYPALSLGHHPPLISLATVPCYAMFGVSVSSARLATLGFFLLAGTVWFLLIKSLYNEEMALLSSLLFLTTPFVVKFSRVVMSEIPGLATTILMAYFVHRYCQSKKLSHLFAFGVVFIFAVLARYQAVLMVPIFVVYLLIVSPPRVRLTKKTFVIGGLLLLLCIPLVFIMLTYSKSNIEWLFRKSLASRLALSNLLFHIKALWKIQLSLPVLLLAIMSIVLSLITREKKTLLFLLWIGGYYLEITWLGAKEARYSIYWIPAFCFFAAILVDVIRHRSWKGAGSAFLILLIGYQFAVAYQAEPDYADGYETAAHYVLEHPKGDSTLFSANVDSGYFVFFTRKHEQENRSIILRADKLLVTSFLKWISEERISDREEIYTLLRDCGVGYVVLEDAAYQSPPLEWLREEVKSENFILRKRIPIVSKGRRLQGVDLAIYEFLGSAPANHDTELDMHIPLMGNSITVRLGDLLE</sequence>
<keyword evidence="2" id="KW-1003">Cell membrane</keyword>
<evidence type="ECO:0000313" key="10">
    <source>
        <dbReference type="EMBL" id="PIE33155.1"/>
    </source>
</evidence>
<evidence type="ECO:0000256" key="5">
    <source>
        <dbReference type="ARBA" id="ARBA00022692"/>
    </source>
</evidence>
<evidence type="ECO:0000256" key="1">
    <source>
        <dbReference type="ARBA" id="ARBA00004651"/>
    </source>
</evidence>
<comment type="caution">
    <text evidence="10">The sequence shown here is derived from an EMBL/GenBank/DDBJ whole genome shotgun (WGS) entry which is preliminary data.</text>
</comment>
<dbReference type="PANTHER" id="PTHR33908:SF11">
    <property type="entry name" value="MEMBRANE PROTEIN"/>
    <property type="match status" value="1"/>
</dbReference>
<name>A0A2G6KBZ1_9BACT</name>
<organism evidence="10 11">
    <name type="scientific">candidate division KSB3 bacterium</name>
    <dbReference type="NCBI Taxonomy" id="2044937"/>
    <lineage>
        <taxon>Bacteria</taxon>
        <taxon>candidate division KSB3</taxon>
    </lineage>
</organism>
<keyword evidence="7 8" id="KW-0472">Membrane</keyword>
<evidence type="ECO:0000256" key="2">
    <source>
        <dbReference type="ARBA" id="ARBA00022475"/>
    </source>
</evidence>
<dbReference type="InterPro" id="IPR050297">
    <property type="entry name" value="LipidA_mod_glycosyltrf_83"/>
</dbReference>
<evidence type="ECO:0000256" key="6">
    <source>
        <dbReference type="ARBA" id="ARBA00022989"/>
    </source>
</evidence>
<dbReference type="AlphaFoldDB" id="A0A2G6KBZ1"/>
<feature type="transmembrane region" description="Helical" evidence="8">
    <location>
        <begin position="366"/>
        <end position="384"/>
    </location>
</feature>
<dbReference type="EMBL" id="PDSK01000102">
    <property type="protein sequence ID" value="PIE33155.1"/>
    <property type="molecule type" value="Genomic_DNA"/>
</dbReference>
<feature type="transmembrane region" description="Helical" evidence="8">
    <location>
        <begin position="196"/>
        <end position="226"/>
    </location>
</feature>
<evidence type="ECO:0000256" key="7">
    <source>
        <dbReference type="ARBA" id="ARBA00023136"/>
    </source>
</evidence>
<feature type="transmembrane region" description="Helical" evidence="8">
    <location>
        <begin position="317"/>
        <end position="335"/>
    </location>
</feature>
<dbReference type="Proteomes" id="UP000230821">
    <property type="component" value="Unassembled WGS sequence"/>
</dbReference>
<feature type="transmembrane region" description="Helical" evidence="8">
    <location>
        <begin position="341"/>
        <end position="359"/>
    </location>
</feature>